<evidence type="ECO:0000256" key="1">
    <source>
        <dbReference type="ARBA" id="ARBA00009437"/>
    </source>
</evidence>
<dbReference type="InterPro" id="IPR050950">
    <property type="entry name" value="HTH-type_LysR_regulators"/>
</dbReference>
<dbReference type="Gene3D" id="1.10.10.10">
    <property type="entry name" value="Winged helix-like DNA-binding domain superfamily/Winged helix DNA-binding domain"/>
    <property type="match status" value="1"/>
</dbReference>
<dbReference type="InterPro" id="IPR036388">
    <property type="entry name" value="WH-like_DNA-bd_sf"/>
</dbReference>
<dbReference type="AlphaFoldDB" id="A0A2D2Q4J1"/>
<proteinExistence type="inferred from homology"/>
<organism evidence="6 7">
    <name type="scientific">Parathermosynechococcus lividus PCC 6715</name>
    <dbReference type="NCBI Taxonomy" id="1917166"/>
    <lineage>
        <taxon>Bacteria</taxon>
        <taxon>Bacillati</taxon>
        <taxon>Cyanobacteriota</taxon>
        <taxon>Cyanophyceae</taxon>
        <taxon>Acaryochloridales</taxon>
        <taxon>Thermosynechococcaceae</taxon>
        <taxon>Parathermosynechococcus</taxon>
    </lineage>
</organism>
<dbReference type="RefSeq" id="WP_099799513.1">
    <property type="nucleotide sequence ID" value="NZ_CP018092.1"/>
</dbReference>
<dbReference type="InterPro" id="IPR036390">
    <property type="entry name" value="WH_DNA-bd_sf"/>
</dbReference>
<dbReference type="PANTHER" id="PTHR30419:SF8">
    <property type="entry name" value="NITROGEN ASSIMILATION TRANSCRIPTIONAL ACTIVATOR-RELATED"/>
    <property type="match status" value="1"/>
</dbReference>
<dbReference type="InterPro" id="IPR005119">
    <property type="entry name" value="LysR_subst-bd"/>
</dbReference>
<dbReference type="KEGG" id="slw:BRW62_10975"/>
<sequence>MRLDQLQSFLAVAETGSFQAAAQRCGVSQPTISRQIQALEDNLGIQLLHRSSRAKLTVAGDLFLRRAYRIWQEWQAASAELKAMQHGQQHELCIAAIHSICRHFLPTLLPRFHQSFPQMQLRVTALGSDRAVKVFQDGLVDLIIVMGDRYLFKQSEWVIEPLYSEPVQILMAAQHPLACHPTLTWEALAQYPHVVFKDGYGMRRLVAEEFARRNLPWQPALELNTPDAFIAVIRESDMLALLPRSALKDALDDDTLVIRHLDAKVAPPDRQVLAITTRDRLNLPPMAQLLTLIRQQASHESCFS</sequence>
<dbReference type="PROSITE" id="PS50931">
    <property type="entry name" value="HTH_LYSR"/>
    <property type="match status" value="1"/>
</dbReference>
<evidence type="ECO:0000313" key="6">
    <source>
        <dbReference type="EMBL" id="ATS19177.1"/>
    </source>
</evidence>
<reference evidence="6 7" key="1">
    <citation type="submission" date="2016-11" db="EMBL/GenBank/DDBJ databases">
        <title>Complete genome sequence of thermophilic cyanobacteria strain Synechococcus sp. PCC6715.</title>
        <authorList>
            <person name="Tang J."/>
            <person name="Daroch M."/>
            <person name="Liang Y."/>
            <person name="Jiang D."/>
            <person name="Shah M."/>
        </authorList>
    </citation>
    <scope>NUCLEOTIDE SEQUENCE [LARGE SCALE GENOMIC DNA]</scope>
    <source>
        <strain evidence="6 7">PCC 6715</strain>
    </source>
</reference>
<dbReference type="SUPFAM" id="SSF46785">
    <property type="entry name" value="Winged helix' DNA-binding domain"/>
    <property type="match status" value="1"/>
</dbReference>
<dbReference type="GO" id="GO:0003700">
    <property type="term" value="F:DNA-binding transcription factor activity"/>
    <property type="evidence" value="ECO:0007669"/>
    <property type="project" value="InterPro"/>
</dbReference>
<feature type="domain" description="HTH lysR-type" evidence="5">
    <location>
        <begin position="1"/>
        <end position="57"/>
    </location>
</feature>
<dbReference type="FunFam" id="1.10.10.10:FF:000001">
    <property type="entry name" value="LysR family transcriptional regulator"/>
    <property type="match status" value="1"/>
</dbReference>
<dbReference type="Pfam" id="PF03466">
    <property type="entry name" value="LysR_substrate"/>
    <property type="match status" value="1"/>
</dbReference>
<accession>A0A2D2Q4J1</accession>
<evidence type="ECO:0000256" key="3">
    <source>
        <dbReference type="ARBA" id="ARBA00023125"/>
    </source>
</evidence>
<gene>
    <name evidence="6" type="ORF">BRW62_10975</name>
</gene>
<dbReference type="Pfam" id="PF00126">
    <property type="entry name" value="HTH_1"/>
    <property type="match status" value="1"/>
</dbReference>
<dbReference type="Proteomes" id="UP000231057">
    <property type="component" value="Chromosome"/>
</dbReference>
<dbReference type="GO" id="GO:0005829">
    <property type="term" value="C:cytosol"/>
    <property type="evidence" value="ECO:0007669"/>
    <property type="project" value="TreeGrafter"/>
</dbReference>
<dbReference type="EMBL" id="CP018092">
    <property type="protein sequence ID" value="ATS19177.1"/>
    <property type="molecule type" value="Genomic_DNA"/>
</dbReference>
<evidence type="ECO:0000256" key="2">
    <source>
        <dbReference type="ARBA" id="ARBA00023015"/>
    </source>
</evidence>
<comment type="similarity">
    <text evidence="1">Belongs to the LysR transcriptional regulatory family.</text>
</comment>
<dbReference type="OrthoDB" id="119203at2"/>
<keyword evidence="2" id="KW-0805">Transcription regulation</keyword>
<evidence type="ECO:0000259" key="5">
    <source>
        <dbReference type="PROSITE" id="PS50931"/>
    </source>
</evidence>
<evidence type="ECO:0000313" key="7">
    <source>
        <dbReference type="Proteomes" id="UP000231057"/>
    </source>
</evidence>
<keyword evidence="3" id="KW-0238">DNA-binding</keyword>
<protein>
    <submittedName>
        <fullName evidence="6">LysR family transcriptional regulator</fullName>
    </submittedName>
</protein>
<dbReference type="PANTHER" id="PTHR30419">
    <property type="entry name" value="HTH-TYPE TRANSCRIPTIONAL REGULATOR YBHD"/>
    <property type="match status" value="1"/>
</dbReference>
<dbReference type="InterPro" id="IPR000847">
    <property type="entry name" value="LysR_HTH_N"/>
</dbReference>
<dbReference type="GO" id="GO:0003677">
    <property type="term" value="F:DNA binding"/>
    <property type="evidence" value="ECO:0007669"/>
    <property type="project" value="UniProtKB-KW"/>
</dbReference>
<keyword evidence="7" id="KW-1185">Reference proteome</keyword>
<name>A0A2D2Q4J1_PARLV</name>
<dbReference type="CDD" id="cd05466">
    <property type="entry name" value="PBP2_LTTR_substrate"/>
    <property type="match status" value="1"/>
</dbReference>
<dbReference type="SUPFAM" id="SSF53850">
    <property type="entry name" value="Periplasmic binding protein-like II"/>
    <property type="match status" value="1"/>
</dbReference>
<dbReference type="Gene3D" id="3.40.190.290">
    <property type="match status" value="1"/>
</dbReference>
<dbReference type="PRINTS" id="PR00039">
    <property type="entry name" value="HTHLYSR"/>
</dbReference>
<reference evidence="7" key="2">
    <citation type="journal article" date="2022" name="Front. Microbiol.">
        <title>Comparative Genomic Analysis Revealed Distinct Molecular Components and Organization of CO2-Concentrating Mechanism in Thermophilic Cyanobacteria.</title>
        <authorList>
            <person name="Tang J."/>
            <person name="Zhou H."/>
            <person name="Yao D."/>
            <person name="Riaz S."/>
            <person name="You D."/>
            <person name="Klepacz-Smolka A."/>
            <person name="Daroch M."/>
        </authorList>
    </citation>
    <scope>NUCLEOTIDE SEQUENCE [LARGE SCALE GENOMIC DNA]</scope>
    <source>
        <strain evidence="7">PCC 6715</strain>
    </source>
</reference>
<evidence type="ECO:0000256" key="4">
    <source>
        <dbReference type="ARBA" id="ARBA00023163"/>
    </source>
</evidence>
<keyword evidence="4" id="KW-0804">Transcription</keyword>